<evidence type="ECO:0000256" key="9">
    <source>
        <dbReference type="ARBA" id="ARBA00022840"/>
    </source>
</evidence>
<evidence type="ECO:0000256" key="2">
    <source>
        <dbReference type="ARBA" id="ARBA00009060"/>
    </source>
</evidence>
<evidence type="ECO:0000259" key="14">
    <source>
        <dbReference type="PROSITE" id="PS50975"/>
    </source>
</evidence>
<dbReference type="InterPro" id="IPR013221">
    <property type="entry name" value="Mur_ligase_cen"/>
</dbReference>
<evidence type="ECO:0000256" key="12">
    <source>
        <dbReference type="ARBA" id="ARBA00048425"/>
    </source>
</evidence>
<dbReference type="OrthoDB" id="9803907at2"/>
<dbReference type="Gene3D" id="3.30.470.20">
    <property type="entry name" value="ATP-grasp fold, B domain"/>
    <property type="match status" value="2"/>
</dbReference>
<dbReference type="EMBL" id="NOXV01000280">
    <property type="protein sequence ID" value="OYQ35711.1"/>
    <property type="molecule type" value="Genomic_DNA"/>
</dbReference>
<dbReference type="Pfam" id="PF02875">
    <property type="entry name" value="Mur_ligase_C"/>
    <property type="match status" value="1"/>
</dbReference>
<dbReference type="NCBIfam" id="TIGR02068">
    <property type="entry name" value="cya_phycin_syn"/>
    <property type="match status" value="1"/>
</dbReference>
<dbReference type="SUPFAM" id="SSF53244">
    <property type="entry name" value="MurD-like peptide ligases, peptide-binding domain"/>
    <property type="match status" value="1"/>
</dbReference>
<dbReference type="PANTHER" id="PTHR23135:SF18">
    <property type="entry name" value="CYANOPHYCIN SYNTHETASE"/>
    <property type="match status" value="1"/>
</dbReference>
<dbReference type="InterPro" id="IPR011810">
    <property type="entry name" value="Cya_phycin_syn"/>
</dbReference>
<dbReference type="Pfam" id="PF18921">
    <property type="entry name" value="Cyanophycin_syn"/>
    <property type="match status" value="1"/>
</dbReference>
<dbReference type="Pfam" id="PF08245">
    <property type="entry name" value="Mur_ligase_M"/>
    <property type="match status" value="1"/>
</dbReference>
<dbReference type="InterPro" id="IPR036565">
    <property type="entry name" value="Mur-like_cat_sf"/>
</dbReference>
<dbReference type="Proteomes" id="UP000216605">
    <property type="component" value="Unassembled WGS sequence"/>
</dbReference>
<dbReference type="InterPro" id="IPR004101">
    <property type="entry name" value="Mur_ligase_C"/>
</dbReference>
<dbReference type="EC" id="6.3.2.29" evidence="5"/>
<dbReference type="RefSeq" id="WP_094415369.1">
    <property type="nucleotide sequence ID" value="NZ_NOXV01000280.1"/>
</dbReference>
<dbReference type="AlphaFoldDB" id="A0A255Z2P2"/>
<evidence type="ECO:0000256" key="5">
    <source>
        <dbReference type="ARBA" id="ARBA00013005"/>
    </source>
</evidence>
<comment type="caution">
    <text evidence="15">The sequence shown here is derived from an EMBL/GenBank/DDBJ whole genome shotgun (WGS) entry which is preliminary data.</text>
</comment>
<gene>
    <name evidence="15" type="primary">cphA</name>
    <name evidence="15" type="ORF">CHU92_10580</name>
</gene>
<dbReference type="EC" id="6.3.2.30" evidence="4"/>
<evidence type="ECO:0000256" key="8">
    <source>
        <dbReference type="ARBA" id="ARBA00022741"/>
    </source>
</evidence>
<dbReference type="GO" id="GO:0046872">
    <property type="term" value="F:metal ion binding"/>
    <property type="evidence" value="ECO:0007669"/>
    <property type="project" value="InterPro"/>
</dbReference>
<dbReference type="InterPro" id="IPR011761">
    <property type="entry name" value="ATP-grasp"/>
</dbReference>
<keyword evidence="16" id="KW-1185">Reference proteome</keyword>
<comment type="function">
    <text evidence="1">Catalyzes the ATP-dependent polymerization of arginine and aspartate to multi-L-arginyl-poly-L-aspartic acid (cyanophycin; a water-insoluble reserve polymer).</text>
</comment>
<evidence type="ECO:0000313" key="16">
    <source>
        <dbReference type="Proteomes" id="UP000216605"/>
    </source>
</evidence>
<evidence type="ECO:0000256" key="10">
    <source>
        <dbReference type="ARBA" id="ARBA00031353"/>
    </source>
</evidence>
<evidence type="ECO:0000256" key="4">
    <source>
        <dbReference type="ARBA" id="ARBA00012968"/>
    </source>
</evidence>
<dbReference type="SUPFAM" id="SSF53623">
    <property type="entry name" value="MurD-like peptide ligases, catalytic domain"/>
    <property type="match status" value="1"/>
</dbReference>
<dbReference type="SUPFAM" id="SSF56059">
    <property type="entry name" value="Glutathione synthetase ATP-binding domain-like"/>
    <property type="match status" value="1"/>
</dbReference>
<evidence type="ECO:0000256" key="13">
    <source>
        <dbReference type="PROSITE-ProRule" id="PRU00409"/>
    </source>
</evidence>
<dbReference type="PROSITE" id="PS50975">
    <property type="entry name" value="ATP_GRASP"/>
    <property type="match status" value="1"/>
</dbReference>
<dbReference type="Pfam" id="PF08443">
    <property type="entry name" value="RimK"/>
    <property type="match status" value="2"/>
</dbReference>
<dbReference type="Gene3D" id="3.40.1190.10">
    <property type="entry name" value="Mur-like, catalytic domain"/>
    <property type="match status" value="1"/>
</dbReference>
<dbReference type="InterPro" id="IPR013651">
    <property type="entry name" value="ATP-grasp_RimK-type"/>
</dbReference>
<keyword evidence="7" id="KW-0436">Ligase</keyword>
<protein>
    <recommendedName>
        <fullName evidence="6">Cyanophycin synthetase</fullName>
        <ecNumber evidence="5">6.3.2.29</ecNumber>
        <ecNumber evidence="4">6.3.2.30</ecNumber>
    </recommendedName>
    <alternativeName>
        <fullName evidence="10">Cyanophycin synthase</fullName>
    </alternativeName>
</protein>
<dbReference type="GO" id="GO:0071161">
    <property type="term" value="F:cyanophycin synthetase activity (L-arginine-adding)"/>
    <property type="evidence" value="ECO:0007669"/>
    <property type="project" value="UniProtKB-EC"/>
</dbReference>
<dbReference type="NCBIfam" id="NF010623">
    <property type="entry name" value="PRK14016.1"/>
    <property type="match status" value="1"/>
</dbReference>
<dbReference type="PANTHER" id="PTHR23135">
    <property type="entry name" value="MUR LIGASE FAMILY MEMBER"/>
    <property type="match status" value="1"/>
</dbReference>
<reference evidence="15 16" key="1">
    <citation type="submission" date="2017-07" db="EMBL/GenBank/DDBJ databases">
        <title>Flavobacterium cyanobacteriorum sp. nov., isolated from cyanobacterial aggregates in a eutrophic lake.</title>
        <authorList>
            <person name="Cai H."/>
        </authorList>
    </citation>
    <scope>NUCLEOTIDE SEQUENCE [LARGE SCALE GENOMIC DNA]</scope>
    <source>
        <strain evidence="15 16">TH021</strain>
    </source>
</reference>
<comment type="catalytic activity">
    <reaction evidence="11">
        <text>[L-4-(L-arginin-2-N-yl)aspartate](n)-L-aspartate + L-arginine + ATP = [L-4-(L-arginin-2-N-yl)aspartate](n+1) + ADP + phosphate + H(+)</text>
        <dbReference type="Rhea" id="RHEA:23888"/>
        <dbReference type="Rhea" id="RHEA-COMP:13732"/>
        <dbReference type="Rhea" id="RHEA-COMP:13733"/>
        <dbReference type="ChEBI" id="CHEBI:15378"/>
        <dbReference type="ChEBI" id="CHEBI:30616"/>
        <dbReference type="ChEBI" id="CHEBI:32682"/>
        <dbReference type="ChEBI" id="CHEBI:43474"/>
        <dbReference type="ChEBI" id="CHEBI:137986"/>
        <dbReference type="ChEBI" id="CHEBI:137990"/>
        <dbReference type="ChEBI" id="CHEBI:456216"/>
        <dbReference type="EC" id="6.3.2.30"/>
    </reaction>
</comment>
<proteinExistence type="inferred from homology"/>
<dbReference type="GO" id="GO:0005524">
    <property type="term" value="F:ATP binding"/>
    <property type="evidence" value="ECO:0007669"/>
    <property type="project" value="UniProtKB-UniRule"/>
</dbReference>
<dbReference type="GO" id="GO:0071160">
    <property type="term" value="F:cyanophycin synthetase activity (L-aspartate-adding)"/>
    <property type="evidence" value="ECO:0007669"/>
    <property type="project" value="UniProtKB-EC"/>
</dbReference>
<dbReference type="InterPro" id="IPR044019">
    <property type="entry name" value="Cyanophycin_syn_N"/>
</dbReference>
<evidence type="ECO:0000256" key="6">
    <source>
        <dbReference type="ARBA" id="ARBA00022036"/>
    </source>
</evidence>
<evidence type="ECO:0000256" key="11">
    <source>
        <dbReference type="ARBA" id="ARBA00048094"/>
    </source>
</evidence>
<sequence length="877" mass="97395">MKIVKIQVLRGPNVWSNYRKKLIQMRLDLEEMEYYPTDRIPGFRERLQQLLPTMVEHECSEDKRGGFFLRVELGTWMGHVIEHIALEIQQLAGMETGYGRTRSTYEKGVYNVVFAYTDEEAGIYAAKAAVRIAEALIAGMPYPIEDDIEKLREICEYNCLGPSTKSIVTEAEKRGIPWMRIGSGSMIQLGYGNRQMRFQATTTCKTNVMAVDIACNKKRTKELLEMASVPVPKGSVCNSVEKLKDITDELGYPLVIKPLDGNQGKGATINITTWDEAVSALAFAQLYSSTVIVERYIKGHDFRVLVIDNKYVAAAKRMPAYVKGNGVDTIKTLIEEVNADPRRGNGHANVLTKIKVDRDTEEMLKKQQHTLDSVPHTDEIVFLKSTANLSTGGCAEDVTDTIHPANIALAERIAKVIGLDICGIDIMAETLEHPIKETGGAVIEVNAAPGFRMHLAPTAGRPRNVAAPVIDMLYPEGTESRIPVIGVTGTNGKTTTTRLLAHIAKTSGYKTGYTTTDGIYIDGELHQKGDTTGPASAQYILRDPSVEFAVLETARGGMLRSGMGYDQCDIGIITNIKEDHLELNDIHTLEDLAEVKSIVVRSVKRDGWAVLNAEDEQCVNITDELDCNVAFFSLDEENEHIKRFCSEGKTVAVFENGYITIKKGNKKIRIINVSNVPVTLDGKVKFMIANAMAAALGAYLWGFTTKQIAAALQSFVPGFEQTPGRLNLFEFRRFNVLVDYAHNPHGYLAVEDYLKNVGARRKIGIICGIGDRRDEDIKECALIAGRMFDHVILRQDADLRGRPAEEIHKLLVEGLDCCEKRVTHEYVGEETEAMRHAIEIAEEGDLVVALTDRITDVVNVVKEHQAREERENMVQSA</sequence>
<name>A0A255Z2P2_9FLAO</name>
<evidence type="ECO:0000313" key="15">
    <source>
        <dbReference type="EMBL" id="OYQ35711.1"/>
    </source>
</evidence>
<accession>A0A255Z2P2</accession>
<evidence type="ECO:0000256" key="1">
    <source>
        <dbReference type="ARBA" id="ARBA00003184"/>
    </source>
</evidence>
<keyword evidence="9 13" id="KW-0067">ATP-binding</keyword>
<dbReference type="InterPro" id="IPR036615">
    <property type="entry name" value="Mur_ligase_C_dom_sf"/>
</dbReference>
<comment type="similarity">
    <text evidence="2">In the C-terminal section; belongs to the MurCDEF family.</text>
</comment>
<evidence type="ECO:0000256" key="3">
    <source>
        <dbReference type="ARBA" id="ARBA00011738"/>
    </source>
</evidence>
<dbReference type="Gene3D" id="3.90.190.20">
    <property type="entry name" value="Mur ligase, C-terminal domain"/>
    <property type="match status" value="1"/>
</dbReference>
<comment type="catalytic activity">
    <reaction evidence="12">
        <text>[L-4-(L-arginin-2-N-yl)aspartate](n) + L-aspartate + ATP = [L-4-(L-arginin-2-N-yl)aspartate](n)-L-aspartate + ADP + phosphate + H(+)</text>
        <dbReference type="Rhea" id="RHEA:13277"/>
        <dbReference type="Rhea" id="RHEA-COMP:13728"/>
        <dbReference type="Rhea" id="RHEA-COMP:13733"/>
        <dbReference type="ChEBI" id="CHEBI:15378"/>
        <dbReference type="ChEBI" id="CHEBI:29991"/>
        <dbReference type="ChEBI" id="CHEBI:30616"/>
        <dbReference type="ChEBI" id="CHEBI:43474"/>
        <dbReference type="ChEBI" id="CHEBI:137986"/>
        <dbReference type="ChEBI" id="CHEBI:137990"/>
        <dbReference type="ChEBI" id="CHEBI:456216"/>
        <dbReference type="EC" id="6.3.2.29"/>
    </reaction>
</comment>
<organism evidence="15 16">
    <name type="scientific">Flavobacterium cyanobacteriorum</name>
    <dbReference type="NCBI Taxonomy" id="2022802"/>
    <lineage>
        <taxon>Bacteria</taxon>
        <taxon>Pseudomonadati</taxon>
        <taxon>Bacteroidota</taxon>
        <taxon>Flavobacteriia</taxon>
        <taxon>Flavobacteriales</taxon>
        <taxon>Flavobacteriaceae</taxon>
        <taxon>Flavobacterium</taxon>
    </lineage>
</organism>
<feature type="domain" description="ATP-grasp" evidence="14">
    <location>
        <begin position="221"/>
        <end position="474"/>
    </location>
</feature>
<evidence type="ECO:0000256" key="7">
    <source>
        <dbReference type="ARBA" id="ARBA00022598"/>
    </source>
</evidence>
<comment type="subunit">
    <text evidence="3">Homodimer.</text>
</comment>
<keyword evidence="8 13" id="KW-0547">Nucleotide-binding</keyword>